<name>A0A246GBW1_9FLAO</name>
<dbReference type="EMBL" id="MTCY01000011">
    <property type="protein sequence ID" value="OWP78259.1"/>
    <property type="molecule type" value="Genomic_DNA"/>
</dbReference>
<feature type="chain" id="PRO_5012919061" description="T9SS C-terminal target domain-containing protein" evidence="1">
    <location>
        <begin position="21"/>
        <end position="412"/>
    </location>
</feature>
<dbReference type="Proteomes" id="UP000198034">
    <property type="component" value="Unassembled WGS sequence"/>
</dbReference>
<evidence type="ECO:0008006" key="4">
    <source>
        <dbReference type="Google" id="ProtNLM"/>
    </source>
</evidence>
<dbReference type="PANTHER" id="PTHR41339">
    <property type="entry name" value="LIPL48"/>
    <property type="match status" value="1"/>
</dbReference>
<dbReference type="InterPro" id="IPR011050">
    <property type="entry name" value="Pectin_lyase_fold/virulence"/>
</dbReference>
<protein>
    <recommendedName>
        <fullName evidence="4">T9SS C-terminal target domain-containing protein</fullName>
    </recommendedName>
</protein>
<sequence length="412" mass="45623">MKKKLLGILLLVFASGQAQNAQGIYGDFNWFNNWTNFKPKTQDYAAPSRILNGEISENTTLKKGTYLIMGSVYVANGATLTLEPGVVMRGDFDSNGTLIVTKGSKIKAEGTETDPIVFTSSKGTSDRKPGDWGGIIIYGDAPVNRYGGIVSSIYDPNPKYNLFGGNNENGDSGVLKYVRIEFAGKKLNEKTMLNGLTLGAVGKKTKIEYVQISMTKDDGLEIVGGVFDMNNIISFQNADDDFDFSMGAICTMSNSVAIRNPYISDNTRSRVMEMDTYDKLENYDPTRKKTVVKLNNVTMVSNEDNAMGLVKEAISVRTDSFVEINKCVVSGFASVIAADDKYLEKENYKQIKIANTIINNCTEVITNENLVKAEEETDWFMSKDKANSITKITNVNMFKSNDVRKKPDFRLK</sequence>
<evidence type="ECO:0000256" key="1">
    <source>
        <dbReference type="SAM" id="SignalP"/>
    </source>
</evidence>
<reference evidence="2 3" key="1">
    <citation type="journal article" date="2017" name="Infect. Genet. Evol.">
        <title>Comparative genome analysis of fish pathogen Flavobacterium columnare reveals extensive sequence diversity within the species.</title>
        <authorList>
            <person name="Kayansamruaj P."/>
            <person name="Dong H.T."/>
            <person name="Hirono I."/>
            <person name="Kondo H."/>
            <person name="Senapin S."/>
            <person name="Rodkhum C."/>
        </authorList>
    </citation>
    <scope>NUCLEOTIDE SEQUENCE [LARGE SCALE GENOMIC DNA]</scope>
    <source>
        <strain evidence="2 3">1214</strain>
    </source>
</reference>
<keyword evidence="1" id="KW-0732">Signal</keyword>
<proteinExistence type="predicted"/>
<accession>A0A246GBW1</accession>
<evidence type="ECO:0000313" key="3">
    <source>
        <dbReference type="Proteomes" id="UP000198034"/>
    </source>
</evidence>
<comment type="caution">
    <text evidence="2">The sequence shown here is derived from an EMBL/GenBank/DDBJ whole genome shotgun (WGS) entry which is preliminary data.</text>
</comment>
<evidence type="ECO:0000313" key="2">
    <source>
        <dbReference type="EMBL" id="OWP78259.1"/>
    </source>
</evidence>
<feature type="signal peptide" evidence="1">
    <location>
        <begin position="1"/>
        <end position="20"/>
    </location>
</feature>
<organism evidence="2 3">
    <name type="scientific">Flavobacterium columnare</name>
    <dbReference type="NCBI Taxonomy" id="996"/>
    <lineage>
        <taxon>Bacteria</taxon>
        <taxon>Pseudomonadati</taxon>
        <taxon>Bacteroidota</taxon>
        <taxon>Flavobacteriia</taxon>
        <taxon>Flavobacteriales</taxon>
        <taxon>Flavobacteriaceae</taxon>
        <taxon>Flavobacterium</taxon>
    </lineage>
</organism>
<dbReference type="AlphaFoldDB" id="A0A246GBW1"/>
<gene>
    <name evidence="2" type="ORF">BWK62_05485</name>
</gene>
<dbReference type="SUPFAM" id="SSF51126">
    <property type="entry name" value="Pectin lyase-like"/>
    <property type="match status" value="1"/>
</dbReference>
<dbReference type="PANTHER" id="PTHR41339:SF1">
    <property type="entry name" value="SECRETED PROTEIN"/>
    <property type="match status" value="1"/>
</dbReference>